<feature type="region of interest" description="Disordered" evidence="4">
    <location>
        <begin position="30"/>
        <end position="59"/>
    </location>
</feature>
<dbReference type="OrthoDB" id="21449at2759"/>
<keyword evidence="7" id="KW-1185">Reference proteome</keyword>
<dbReference type="AlphaFoldDB" id="A0A5N6RTD4"/>
<feature type="domain" description="Bromo" evidence="5">
    <location>
        <begin position="151"/>
        <end position="221"/>
    </location>
</feature>
<dbReference type="InterPro" id="IPR051831">
    <property type="entry name" value="Bromodomain_contain_prot"/>
</dbReference>
<feature type="region of interest" description="Disordered" evidence="4">
    <location>
        <begin position="657"/>
        <end position="689"/>
    </location>
</feature>
<gene>
    <name evidence="6" type="ORF">FH972_020326</name>
</gene>
<feature type="region of interest" description="Disordered" evidence="4">
    <location>
        <begin position="801"/>
        <end position="849"/>
    </location>
</feature>
<keyword evidence="1 2" id="KW-0103">Bromodomain</keyword>
<dbReference type="Gene3D" id="1.20.920.10">
    <property type="entry name" value="Bromodomain-like"/>
    <property type="match status" value="1"/>
</dbReference>
<evidence type="ECO:0000256" key="1">
    <source>
        <dbReference type="ARBA" id="ARBA00023117"/>
    </source>
</evidence>
<dbReference type="InterPro" id="IPR036427">
    <property type="entry name" value="Bromodomain-like_sf"/>
</dbReference>
<feature type="region of interest" description="Disordered" evidence="4">
    <location>
        <begin position="449"/>
        <end position="500"/>
    </location>
</feature>
<dbReference type="SMART" id="SM00297">
    <property type="entry name" value="BROMO"/>
    <property type="match status" value="1"/>
</dbReference>
<feature type="region of interest" description="Disordered" evidence="4">
    <location>
        <begin position="707"/>
        <end position="729"/>
    </location>
</feature>
<feature type="compositionally biased region" description="Basic residues" evidence="4">
    <location>
        <begin position="47"/>
        <end position="56"/>
    </location>
</feature>
<dbReference type="SUPFAM" id="SSF47370">
    <property type="entry name" value="Bromodomain"/>
    <property type="match status" value="1"/>
</dbReference>
<evidence type="ECO:0000256" key="2">
    <source>
        <dbReference type="PROSITE-ProRule" id="PRU00035"/>
    </source>
</evidence>
<feature type="coiled-coil region" evidence="3">
    <location>
        <begin position="228"/>
        <end position="255"/>
    </location>
</feature>
<dbReference type="Pfam" id="PF00439">
    <property type="entry name" value="Bromodomain"/>
    <property type="match status" value="1"/>
</dbReference>
<protein>
    <recommendedName>
        <fullName evidence="5">Bromo domain-containing protein</fullName>
    </recommendedName>
</protein>
<evidence type="ECO:0000313" key="7">
    <source>
        <dbReference type="Proteomes" id="UP000327013"/>
    </source>
</evidence>
<name>A0A5N6RTD4_9ROSI</name>
<feature type="compositionally biased region" description="Low complexity" evidence="4">
    <location>
        <begin position="825"/>
        <end position="836"/>
    </location>
</feature>
<feature type="region of interest" description="Disordered" evidence="4">
    <location>
        <begin position="83"/>
        <end position="138"/>
    </location>
</feature>
<feature type="region of interest" description="Disordered" evidence="4">
    <location>
        <begin position="563"/>
        <end position="626"/>
    </location>
</feature>
<dbReference type="PANTHER" id="PTHR22881:SF42">
    <property type="entry name" value="DNA-BINDING BROMODOMAIN-CONTAINING PROTEIN"/>
    <property type="match status" value="1"/>
</dbReference>
<feature type="compositionally biased region" description="Polar residues" evidence="4">
    <location>
        <begin position="708"/>
        <end position="727"/>
    </location>
</feature>
<evidence type="ECO:0000259" key="5">
    <source>
        <dbReference type="PROSITE" id="PS50014"/>
    </source>
</evidence>
<feature type="compositionally biased region" description="Polar residues" evidence="4">
    <location>
        <begin position="608"/>
        <end position="626"/>
    </location>
</feature>
<reference evidence="6 7" key="1">
    <citation type="submission" date="2019-06" db="EMBL/GenBank/DDBJ databases">
        <title>A chromosomal-level reference genome of Carpinus fangiana (Coryloideae, Betulaceae).</title>
        <authorList>
            <person name="Yang X."/>
            <person name="Wang Z."/>
            <person name="Zhang L."/>
            <person name="Hao G."/>
            <person name="Liu J."/>
            <person name="Yang Y."/>
        </authorList>
    </citation>
    <scope>NUCLEOTIDE SEQUENCE [LARGE SCALE GENOMIC DNA]</scope>
    <source>
        <strain evidence="6">Cfa_2016G</strain>
        <tissue evidence="6">Leaf</tissue>
    </source>
</reference>
<sequence length="849" mass="93669">MNTQVRTGNGQHQTPYFSATDVVLHQQKVERNHSESRTSASSIRTQIVKRKKKGRPSKADLARRAEEVAAAEMDLRRSLRRRNVREASCRRRCRAAPARSRVRGTRRRMSERGRKVDSKGLDSAPGTPSNDPSGVPLPDKKTLELILDKLQKKDTYGVYAEPVDPEELPDYHDVIEHPMDFATVRKKLADGSYTTLELFESDIFLICSNAMQYNAPDTIYYKQARSIQELAMKKFERLRSEFERSEKELKSEQKTRSNSLIKKPVKKPFCRTSQEPVGSDFSTGATLATIGDVQNGTNLNQGGGCERPSNIDGVVEGNPSLIDANPEKAEELSSGKGLLSRLGRKQFVFDDNRRATYNISNHPVVRSDSILTTFEAEIKQLVAVGLHAEYSYARSLARFAATLGPVAWKVASQRIENALPTGCKFGRGWVGEYEPLPTPVLMLENHTQKEPGLVPKLQSNAELRKDDKTKTPVPAKEHTVSGPTSEGKQSLFGPASAHTSEGKLYVPGSAGIKPSTPDNAIYQKQNPQSRNFAKPENKVIKQFELNSLPSVQQNNAELIAEKQFSSNSDMAGSRSKEPMSRNINLSQPVPLKQPDTDGVATGGLPNGKVSNNGFNNKMSSPSSETVSNHMARGYFPHGLEQGLSDPVQLMRILTERAQKQQKSSNQSPVETPQAMSSVPSVRREDTNNAAAAAARAWMSIGSGGFKQATESSSLPKTQISADPSYNPTREFRPQISQVRGEFPLSGGMQSQSERNSFPLQAFVPQTVRVGNEAQFQNRPMAFPQLAPADLSRFQVQYPWRGLSPRAQPRPKQEMLPPDLNIGFQSPGSPVRPSSGVLVDSQQPDLALQL</sequence>
<dbReference type="Proteomes" id="UP000327013">
    <property type="component" value="Chromosome 8"/>
</dbReference>
<dbReference type="InterPro" id="IPR001487">
    <property type="entry name" value="Bromodomain"/>
</dbReference>
<feature type="compositionally biased region" description="Basic and acidic residues" evidence="4">
    <location>
        <begin position="462"/>
        <end position="479"/>
    </location>
</feature>
<dbReference type="PANTHER" id="PTHR22881">
    <property type="entry name" value="BROMODOMAIN CONTAINING PROTEIN"/>
    <property type="match status" value="1"/>
</dbReference>
<evidence type="ECO:0000313" key="6">
    <source>
        <dbReference type="EMBL" id="KAE8125532.1"/>
    </source>
</evidence>
<feature type="compositionally biased region" description="Polar residues" evidence="4">
    <location>
        <begin position="660"/>
        <end position="679"/>
    </location>
</feature>
<evidence type="ECO:0000256" key="4">
    <source>
        <dbReference type="SAM" id="MobiDB-lite"/>
    </source>
</evidence>
<dbReference type="EMBL" id="CM017328">
    <property type="protein sequence ID" value="KAE8125532.1"/>
    <property type="molecule type" value="Genomic_DNA"/>
</dbReference>
<dbReference type="PROSITE" id="PS00633">
    <property type="entry name" value="BROMODOMAIN_1"/>
    <property type="match status" value="1"/>
</dbReference>
<organism evidence="6 7">
    <name type="scientific">Carpinus fangiana</name>
    <dbReference type="NCBI Taxonomy" id="176857"/>
    <lineage>
        <taxon>Eukaryota</taxon>
        <taxon>Viridiplantae</taxon>
        <taxon>Streptophyta</taxon>
        <taxon>Embryophyta</taxon>
        <taxon>Tracheophyta</taxon>
        <taxon>Spermatophyta</taxon>
        <taxon>Magnoliopsida</taxon>
        <taxon>eudicotyledons</taxon>
        <taxon>Gunneridae</taxon>
        <taxon>Pentapetalae</taxon>
        <taxon>rosids</taxon>
        <taxon>fabids</taxon>
        <taxon>Fagales</taxon>
        <taxon>Betulaceae</taxon>
        <taxon>Carpinus</taxon>
    </lineage>
</organism>
<dbReference type="PRINTS" id="PR00503">
    <property type="entry name" value="BROMODOMAIN"/>
</dbReference>
<dbReference type="InterPro" id="IPR018359">
    <property type="entry name" value="Bromodomain_CS"/>
</dbReference>
<proteinExistence type="predicted"/>
<dbReference type="PROSITE" id="PS50014">
    <property type="entry name" value="BROMODOMAIN_2"/>
    <property type="match status" value="1"/>
</dbReference>
<accession>A0A5N6RTD4</accession>
<feature type="compositionally biased region" description="Basic residues" evidence="4">
    <location>
        <begin position="90"/>
        <end position="107"/>
    </location>
</feature>
<keyword evidence="3" id="KW-0175">Coiled coil</keyword>
<dbReference type="CDD" id="cd04369">
    <property type="entry name" value="Bromodomain"/>
    <property type="match status" value="1"/>
</dbReference>
<evidence type="ECO:0000256" key="3">
    <source>
        <dbReference type="SAM" id="Coils"/>
    </source>
</evidence>
<feature type="compositionally biased region" description="Basic and acidic residues" evidence="4">
    <location>
        <begin position="108"/>
        <end position="120"/>
    </location>
</feature>